<dbReference type="GO" id="GO:0070072">
    <property type="term" value="P:vacuolar proton-transporting V-type ATPase complex assembly"/>
    <property type="evidence" value="ECO:0007669"/>
    <property type="project" value="UniProtKB-UniRule"/>
</dbReference>
<organism evidence="10 11">
    <name type="scientific">Orbilia oligospora</name>
    <name type="common">Nematode-trapping fungus</name>
    <name type="synonym">Arthrobotrys oligospora</name>
    <dbReference type="NCBI Taxonomy" id="2813651"/>
    <lineage>
        <taxon>Eukaryota</taxon>
        <taxon>Fungi</taxon>
        <taxon>Dikarya</taxon>
        <taxon>Ascomycota</taxon>
        <taxon>Pezizomycotina</taxon>
        <taxon>Orbiliomycetes</taxon>
        <taxon>Orbiliales</taxon>
        <taxon>Orbiliaceae</taxon>
        <taxon>Orbilia</taxon>
    </lineage>
</organism>
<evidence type="ECO:0000256" key="3">
    <source>
        <dbReference type="ARBA" id="ARBA00022989"/>
    </source>
</evidence>
<evidence type="ECO:0000256" key="6">
    <source>
        <dbReference type="HAMAP-Rule" id="MF_03058"/>
    </source>
</evidence>
<comment type="caution">
    <text evidence="10">The sequence shown here is derived from an EMBL/GenBank/DDBJ whole genome shotgun (WGS) entry which is preliminary data.</text>
</comment>
<name>A0A7C8QB18_ORBOL</name>
<feature type="transmembrane region" description="Helical" evidence="6">
    <location>
        <begin position="45"/>
        <end position="67"/>
    </location>
</feature>
<evidence type="ECO:0000256" key="1">
    <source>
        <dbReference type="ARBA" id="ARBA00022692"/>
    </source>
</evidence>
<keyword evidence="4 6" id="KW-0472">Membrane</keyword>
<evidence type="ECO:0000256" key="5">
    <source>
        <dbReference type="ARBA" id="ARBA00023329"/>
    </source>
</evidence>
<comment type="similarity">
    <text evidence="6">Belongs to the VMA21 family.</text>
</comment>
<dbReference type="Proteomes" id="UP000472727">
    <property type="component" value="Unassembled WGS sequence"/>
</dbReference>
<dbReference type="Proteomes" id="UP000479691">
    <property type="component" value="Unassembled WGS sequence"/>
</dbReference>
<evidence type="ECO:0000313" key="9">
    <source>
        <dbReference type="EMBL" id="KAF3200354.1"/>
    </source>
</evidence>
<dbReference type="HAMAP" id="MF_03058">
    <property type="entry name" value="VMA21"/>
    <property type="match status" value="1"/>
</dbReference>
<reference evidence="11 12" key="1">
    <citation type="submission" date="2019-06" db="EMBL/GenBank/DDBJ databases">
        <authorList>
            <person name="Palmer J.M."/>
        </authorList>
    </citation>
    <scope>NUCLEOTIDE SEQUENCE [LARGE SCALE GENOMIC DNA]</scope>
    <source>
        <strain evidence="10 11">TWF106</strain>
        <strain evidence="9">TWF679</strain>
        <strain evidence="8 12">TWF788</strain>
    </source>
</reference>
<accession>A0A7C8QB18</accession>
<evidence type="ECO:0000256" key="4">
    <source>
        <dbReference type="ARBA" id="ARBA00023136"/>
    </source>
</evidence>
<dbReference type="PANTHER" id="PTHR31792">
    <property type="entry name" value="VACUOLAR ATPASE ASSEMBLY INTEGRAL MEMBRANE PROTEIN VMA21"/>
    <property type="match status" value="1"/>
</dbReference>
<evidence type="ECO:0000256" key="2">
    <source>
        <dbReference type="ARBA" id="ARBA00022824"/>
    </source>
</evidence>
<comment type="caution">
    <text evidence="6">Lacks conserved residue(s) required for the propagation of feature annotation.</text>
</comment>
<dbReference type="GO" id="GO:0005789">
    <property type="term" value="C:endoplasmic reticulum membrane"/>
    <property type="evidence" value="ECO:0007669"/>
    <property type="project" value="UniProtKB-SubCell"/>
</dbReference>
<evidence type="ECO:0000313" key="11">
    <source>
        <dbReference type="Proteomes" id="UP000472727"/>
    </source>
</evidence>
<feature type="transmembrane region" description="Helical" evidence="6">
    <location>
        <begin position="79"/>
        <end position="99"/>
    </location>
</feature>
<comment type="function">
    <text evidence="6">Required for the assembly of the V0 complex of the vacuolar ATPase (V-ATPase) in the endoplasmic reticulum.</text>
</comment>
<evidence type="ECO:0000313" key="12">
    <source>
        <dbReference type="Proteomes" id="UP000479691"/>
    </source>
</evidence>
<sequence length="111" mass="12037">MATRRNVKSSSDEKSDNVSSPPVLPKAMQAERMKNNPGPSIPREVLLKLFGFTVAMLFGPLGCYYLTTNYIFPGSTVLGASIAAVVANIVLVLFILVAMKEDDGEETKKTK</sequence>
<keyword evidence="3 6" id="KW-1133">Transmembrane helix</keyword>
<dbReference type="EMBL" id="JAABOE010000022">
    <property type="protein sequence ID" value="KAF3185043.1"/>
    <property type="molecule type" value="Genomic_DNA"/>
</dbReference>
<keyword evidence="2 6" id="KW-0256">Endoplasmic reticulum</keyword>
<dbReference type="AlphaFoldDB" id="A0A7C8QB18"/>
<dbReference type="GO" id="GO:0033116">
    <property type="term" value="C:endoplasmic reticulum-Golgi intermediate compartment membrane"/>
    <property type="evidence" value="ECO:0007669"/>
    <property type="project" value="UniProtKB-SubCell"/>
</dbReference>
<dbReference type="Pfam" id="PF09446">
    <property type="entry name" value="VMA21"/>
    <property type="match status" value="1"/>
</dbReference>
<keyword evidence="1 6" id="KW-0812">Transmembrane</keyword>
<feature type="region of interest" description="Disordered" evidence="7">
    <location>
        <begin position="1"/>
        <end position="37"/>
    </location>
</feature>
<dbReference type="OrthoDB" id="5392342at2759"/>
<evidence type="ECO:0000313" key="8">
    <source>
        <dbReference type="EMBL" id="KAF3185043.1"/>
    </source>
</evidence>
<gene>
    <name evidence="10" type="primary">VMA21</name>
    <name evidence="10" type="ORF">TWF106_002304</name>
    <name evidence="9" type="ORF">TWF679_000795</name>
    <name evidence="8" type="ORF">TWF788_004868</name>
</gene>
<comment type="subcellular location">
    <subcellularLocation>
        <location evidence="6">Endoplasmic reticulum membrane</location>
        <topology evidence="6">Multi-pass membrane protein</topology>
    </subcellularLocation>
    <subcellularLocation>
        <location evidence="6">Endoplasmic reticulum-Golgi intermediate compartment membrane</location>
        <topology evidence="6">Multi-pass membrane protein</topology>
    </subcellularLocation>
    <subcellularLocation>
        <location evidence="6">Cytoplasmic vesicle</location>
        <location evidence="6">COPII-coated vesicle membrane</location>
        <topology evidence="6">Multi-pass membrane protein</topology>
    </subcellularLocation>
</comment>
<proteinExistence type="inferred from homology"/>
<dbReference type="EMBL" id="WIWT01000108">
    <property type="protein sequence ID" value="KAF3200354.1"/>
    <property type="molecule type" value="Genomic_DNA"/>
</dbReference>
<dbReference type="EMBL" id="WIWS01000142">
    <property type="protein sequence ID" value="KAF3202777.1"/>
    <property type="molecule type" value="Genomic_DNA"/>
</dbReference>
<dbReference type="GO" id="GO:0012507">
    <property type="term" value="C:ER to Golgi transport vesicle membrane"/>
    <property type="evidence" value="ECO:0007669"/>
    <property type="project" value="UniProtKB-SubCell"/>
</dbReference>
<evidence type="ECO:0000256" key="7">
    <source>
        <dbReference type="SAM" id="MobiDB-lite"/>
    </source>
</evidence>
<keyword evidence="5 6" id="KW-0968">Cytoplasmic vesicle</keyword>
<dbReference type="Proteomes" id="UP000614610">
    <property type="component" value="Unassembled WGS sequence"/>
</dbReference>
<evidence type="ECO:0000313" key="10">
    <source>
        <dbReference type="EMBL" id="KAF3202777.1"/>
    </source>
</evidence>
<protein>
    <submittedName>
        <fullName evidence="10">Vacuolar ATPase assembly integral membrane protein vma21</fullName>
    </submittedName>
</protein>
<dbReference type="InterPro" id="IPR019013">
    <property type="entry name" value="Vma21"/>
</dbReference>
<dbReference type="PANTHER" id="PTHR31792:SF3">
    <property type="entry name" value="VACUOLAR ATPASE ASSEMBLY INTEGRAL MEMBRANE PROTEIN VMA21"/>
    <property type="match status" value="1"/>
</dbReference>